<organism evidence="3 4">
    <name type="scientific">Blyttiomyces helicus</name>
    <dbReference type="NCBI Taxonomy" id="388810"/>
    <lineage>
        <taxon>Eukaryota</taxon>
        <taxon>Fungi</taxon>
        <taxon>Fungi incertae sedis</taxon>
        <taxon>Chytridiomycota</taxon>
        <taxon>Chytridiomycota incertae sedis</taxon>
        <taxon>Chytridiomycetes</taxon>
        <taxon>Chytridiomycetes incertae sedis</taxon>
        <taxon>Blyttiomyces</taxon>
    </lineage>
</organism>
<accession>A0A4P9VW17</accession>
<gene>
    <name evidence="3" type="ORF">BDK51DRAFT_5013</name>
</gene>
<feature type="non-terminal residue" evidence="3">
    <location>
        <position position="65"/>
    </location>
</feature>
<sequence>MIEKHKIRVRVLGAPHLLPPLVLEAAQNVERMTRHNTGATLNICSPYTSRHEMATAVASAVEGVE</sequence>
<evidence type="ECO:0000313" key="4">
    <source>
        <dbReference type="Proteomes" id="UP000269721"/>
    </source>
</evidence>
<comment type="similarity">
    <text evidence="1">Belongs to the UPP synthase family.</text>
</comment>
<keyword evidence="4" id="KW-1185">Reference proteome</keyword>
<dbReference type="GO" id="GO:0005783">
    <property type="term" value="C:endoplasmic reticulum"/>
    <property type="evidence" value="ECO:0007669"/>
    <property type="project" value="TreeGrafter"/>
</dbReference>
<dbReference type="GO" id="GO:0016094">
    <property type="term" value="P:polyprenol biosynthetic process"/>
    <property type="evidence" value="ECO:0007669"/>
    <property type="project" value="TreeGrafter"/>
</dbReference>
<dbReference type="GO" id="GO:1904423">
    <property type="term" value="C:dehydrodolichyl diphosphate synthase complex"/>
    <property type="evidence" value="ECO:0007669"/>
    <property type="project" value="TreeGrafter"/>
</dbReference>
<dbReference type="InterPro" id="IPR001441">
    <property type="entry name" value="UPP_synth-like"/>
</dbReference>
<evidence type="ECO:0000313" key="3">
    <source>
        <dbReference type="EMBL" id="RKO83871.1"/>
    </source>
</evidence>
<reference evidence="4" key="1">
    <citation type="journal article" date="2018" name="Nat. Microbiol.">
        <title>Leveraging single-cell genomics to expand the fungal tree of life.</title>
        <authorList>
            <person name="Ahrendt S.R."/>
            <person name="Quandt C.A."/>
            <person name="Ciobanu D."/>
            <person name="Clum A."/>
            <person name="Salamov A."/>
            <person name="Andreopoulos B."/>
            <person name="Cheng J.F."/>
            <person name="Woyke T."/>
            <person name="Pelin A."/>
            <person name="Henrissat B."/>
            <person name="Reynolds N.K."/>
            <person name="Benny G.L."/>
            <person name="Smith M.E."/>
            <person name="James T.Y."/>
            <person name="Grigoriev I.V."/>
        </authorList>
    </citation>
    <scope>NUCLEOTIDE SEQUENCE [LARGE SCALE GENOMIC DNA]</scope>
</reference>
<evidence type="ECO:0000256" key="2">
    <source>
        <dbReference type="ARBA" id="ARBA00022679"/>
    </source>
</evidence>
<dbReference type="PANTHER" id="PTHR10291:SF43">
    <property type="entry name" value="DEHYDRODOLICHYL DIPHOSPHATE SYNTHASE COMPLEX SUBUNIT DHDDS"/>
    <property type="match status" value="1"/>
</dbReference>
<dbReference type="OrthoDB" id="4173905at2759"/>
<evidence type="ECO:0000256" key="1">
    <source>
        <dbReference type="ARBA" id="ARBA00005432"/>
    </source>
</evidence>
<dbReference type="Proteomes" id="UP000269721">
    <property type="component" value="Unassembled WGS sequence"/>
</dbReference>
<dbReference type="AlphaFoldDB" id="A0A4P9VW17"/>
<dbReference type="GO" id="GO:0005811">
    <property type="term" value="C:lipid droplet"/>
    <property type="evidence" value="ECO:0007669"/>
    <property type="project" value="TreeGrafter"/>
</dbReference>
<proteinExistence type="inferred from homology"/>
<dbReference type="EMBL" id="ML000747">
    <property type="protein sequence ID" value="RKO83871.1"/>
    <property type="molecule type" value="Genomic_DNA"/>
</dbReference>
<dbReference type="GO" id="GO:0045547">
    <property type="term" value="F:ditrans,polycis-polyprenyl diphosphate synthase [(2E,6E)-farnesyl diphosphate specific] activity"/>
    <property type="evidence" value="ECO:0007669"/>
    <property type="project" value="TreeGrafter"/>
</dbReference>
<dbReference type="SUPFAM" id="SSF64005">
    <property type="entry name" value="Undecaprenyl diphosphate synthase"/>
    <property type="match status" value="1"/>
</dbReference>
<dbReference type="Pfam" id="PF01255">
    <property type="entry name" value="Prenyltransf"/>
    <property type="match status" value="1"/>
</dbReference>
<dbReference type="InterPro" id="IPR036424">
    <property type="entry name" value="UPP_synth-like_sf"/>
</dbReference>
<dbReference type="PANTHER" id="PTHR10291">
    <property type="entry name" value="DEHYDRODOLICHYL DIPHOSPHATE SYNTHASE FAMILY MEMBER"/>
    <property type="match status" value="1"/>
</dbReference>
<keyword evidence="2" id="KW-0808">Transferase</keyword>
<dbReference type="Gene3D" id="3.40.1180.10">
    <property type="entry name" value="Decaprenyl diphosphate synthase-like"/>
    <property type="match status" value="1"/>
</dbReference>
<dbReference type="GO" id="GO:0016020">
    <property type="term" value="C:membrane"/>
    <property type="evidence" value="ECO:0007669"/>
    <property type="project" value="TreeGrafter"/>
</dbReference>
<protein>
    <submittedName>
        <fullName evidence="3">Uncharacterized protein</fullName>
    </submittedName>
</protein>
<name>A0A4P9VW17_9FUNG</name>